<evidence type="ECO:0000259" key="1">
    <source>
        <dbReference type="Pfam" id="PF00561"/>
    </source>
</evidence>
<dbReference type="EMBL" id="BAAAZN010000037">
    <property type="protein sequence ID" value="GAA3587888.1"/>
    <property type="molecule type" value="Genomic_DNA"/>
</dbReference>
<dbReference type="PRINTS" id="PR00111">
    <property type="entry name" value="ABHYDROLASE"/>
</dbReference>
<keyword evidence="3" id="KW-1185">Reference proteome</keyword>
<dbReference type="SUPFAM" id="SSF53474">
    <property type="entry name" value="alpha/beta-Hydrolases"/>
    <property type="match status" value="1"/>
</dbReference>
<protein>
    <submittedName>
        <fullName evidence="2">3-oxoadipate enol-lactonase</fullName>
    </submittedName>
</protein>
<name>A0ABP6YRJ7_9PSEU</name>
<accession>A0ABP6YRJ7</accession>
<reference evidence="3" key="1">
    <citation type="journal article" date="2019" name="Int. J. Syst. Evol. Microbiol.">
        <title>The Global Catalogue of Microorganisms (GCM) 10K type strain sequencing project: providing services to taxonomists for standard genome sequencing and annotation.</title>
        <authorList>
            <consortium name="The Broad Institute Genomics Platform"/>
            <consortium name="The Broad Institute Genome Sequencing Center for Infectious Disease"/>
            <person name="Wu L."/>
            <person name="Ma J."/>
        </authorList>
    </citation>
    <scope>NUCLEOTIDE SEQUENCE [LARGE SCALE GENOMIC DNA]</scope>
    <source>
        <strain evidence="3">JCM 16898</strain>
    </source>
</reference>
<evidence type="ECO:0000313" key="2">
    <source>
        <dbReference type="EMBL" id="GAA3587888.1"/>
    </source>
</evidence>
<dbReference type="Pfam" id="PF00561">
    <property type="entry name" value="Abhydrolase_1"/>
    <property type="match status" value="1"/>
</dbReference>
<organism evidence="2 3">
    <name type="scientific">Amycolatopsis ultiminotia</name>
    <dbReference type="NCBI Taxonomy" id="543629"/>
    <lineage>
        <taxon>Bacteria</taxon>
        <taxon>Bacillati</taxon>
        <taxon>Actinomycetota</taxon>
        <taxon>Actinomycetes</taxon>
        <taxon>Pseudonocardiales</taxon>
        <taxon>Pseudonocardiaceae</taxon>
        <taxon>Amycolatopsis</taxon>
    </lineage>
</organism>
<dbReference type="InterPro" id="IPR050266">
    <property type="entry name" value="AB_hydrolase_sf"/>
</dbReference>
<proteinExistence type="predicted"/>
<comment type="caution">
    <text evidence="2">The sequence shown here is derived from an EMBL/GenBank/DDBJ whole genome shotgun (WGS) entry which is preliminary data.</text>
</comment>
<evidence type="ECO:0000313" key="3">
    <source>
        <dbReference type="Proteomes" id="UP001500689"/>
    </source>
</evidence>
<dbReference type="InterPro" id="IPR029058">
    <property type="entry name" value="AB_hydrolase_fold"/>
</dbReference>
<dbReference type="PANTHER" id="PTHR43798">
    <property type="entry name" value="MONOACYLGLYCEROL LIPASE"/>
    <property type="match status" value="1"/>
</dbReference>
<feature type="domain" description="AB hydrolase-1" evidence="1">
    <location>
        <begin position="14"/>
        <end position="239"/>
    </location>
</feature>
<dbReference type="Gene3D" id="3.40.50.1820">
    <property type="entry name" value="alpha/beta hydrolase"/>
    <property type="match status" value="1"/>
</dbReference>
<sequence length="253" mass="26666">MRLAHDVYGPAEAPVVVLLGSLGTTTALWRPQVEGLSGSRRLVLLDLPGHGRSTQRHGSFGVADIANDVLETVDSLGVTRFSFVGLSIGGMVGQSLAVLAPGRLDRLAVLFSAAAVPQPQGFRDRAAEVRRSGGVAYLVPTLLKRWFTADYRATHPGEIQRVARMVEGIPAEGYAGCAEALADADLRPDLPKISAPTLVVGGAQDQALPPECSLEIARGIGSARHVELDPGAHLGNIERAETVNATLKNFLAQ</sequence>
<dbReference type="InterPro" id="IPR000073">
    <property type="entry name" value="AB_hydrolase_1"/>
</dbReference>
<dbReference type="Proteomes" id="UP001500689">
    <property type="component" value="Unassembled WGS sequence"/>
</dbReference>
<dbReference type="RefSeq" id="WP_344869400.1">
    <property type="nucleotide sequence ID" value="NZ_BAAAZN010000037.1"/>
</dbReference>
<gene>
    <name evidence="2" type="primary">pcaD_3</name>
    <name evidence="2" type="ORF">GCM10022222_85610</name>
</gene>